<comment type="caution">
    <text evidence="2">The sequence shown here is derived from an EMBL/GenBank/DDBJ whole genome shotgun (WGS) entry which is preliminary data.</text>
</comment>
<protein>
    <submittedName>
        <fullName evidence="2">Uncharacterized protein</fullName>
    </submittedName>
</protein>
<proteinExistence type="predicted"/>
<feature type="compositionally biased region" description="Basic and acidic residues" evidence="1">
    <location>
        <begin position="52"/>
        <end position="77"/>
    </location>
</feature>
<sequence length="106" mass="11609">MAKNRIYRLQIYNVIIPRASVVPARQREGDFCGLGRRTVDLQPAAYGPAKASSEKRTSQHSAEADARRRAKEDKIRGELTVSPSPSLTGRPDCVTVERGVTVASQS</sequence>
<accession>A0A8S0TYA4</accession>
<reference evidence="2 3" key="1">
    <citation type="submission" date="2019-12" db="EMBL/GenBank/DDBJ databases">
        <authorList>
            <person name="Alioto T."/>
            <person name="Alioto T."/>
            <person name="Gomez Garrido J."/>
        </authorList>
    </citation>
    <scope>NUCLEOTIDE SEQUENCE [LARGE SCALE GENOMIC DNA]</scope>
</reference>
<dbReference type="Proteomes" id="UP000594638">
    <property type="component" value="Unassembled WGS sequence"/>
</dbReference>
<dbReference type="AlphaFoldDB" id="A0A8S0TYA4"/>
<name>A0A8S0TYA4_OLEEU</name>
<organism evidence="2 3">
    <name type="scientific">Olea europaea subsp. europaea</name>
    <dbReference type="NCBI Taxonomy" id="158383"/>
    <lineage>
        <taxon>Eukaryota</taxon>
        <taxon>Viridiplantae</taxon>
        <taxon>Streptophyta</taxon>
        <taxon>Embryophyta</taxon>
        <taxon>Tracheophyta</taxon>
        <taxon>Spermatophyta</taxon>
        <taxon>Magnoliopsida</taxon>
        <taxon>eudicotyledons</taxon>
        <taxon>Gunneridae</taxon>
        <taxon>Pentapetalae</taxon>
        <taxon>asterids</taxon>
        <taxon>lamiids</taxon>
        <taxon>Lamiales</taxon>
        <taxon>Oleaceae</taxon>
        <taxon>Oleeae</taxon>
        <taxon>Olea</taxon>
    </lineage>
</organism>
<dbReference type="EMBL" id="CACTIH010007311">
    <property type="protein sequence ID" value="CAA3009078.1"/>
    <property type="molecule type" value="Genomic_DNA"/>
</dbReference>
<gene>
    <name evidence="2" type="ORF">OLEA9_A103981</name>
</gene>
<feature type="region of interest" description="Disordered" evidence="1">
    <location>
        <begin position="43"/>
        <end position="106"/>
    </location>
</feature>
<dbReference type="Gramene" id="OE9A103981T1">
    <property type="protein sequence ID" value="OE9A103981C1"/>
    <property type="gene ID" value="OE9A103981"/>
</dbReference>
<keyword evidence="3" id="KW-1185">Reference proteome</keyword>
<evidence type="ECO:0000313" key="3">
    <source>
        <dbReference type="Proteomes" id="UP000594638"/>
    </source>
</evidence>
<evidence type="ECO:0000313" key="2">
    <source>
        <dbReference type="EMBL" id="CAA3009078.1"/>
    </source>
</evidence>
<evidence type="ECO:0000256" key="1">
    <source>
        <dbReference type="SAM" id="MobiDB-lite"/>
    </source>
</evidence>